<evidence type="ECO:0000256" key="1">
    <source>
        <dbReference type="ARBA" id="ARBA00004370"/>
    </source>
</evidence>
<dbReference type="GO" id="GO:0004930">
    <property type="term" value="F:G protein-coupled receptor activity"/>
    <property type="evidence" value="ECO:0007669"/>
    <property type="project" value="UniProtKB-KW"/>
</dbReference>
<dbReference type="InterPro" id="IPR017452">
    <property type="entry name" value="GPCR_Rhodpsn_7TM"/>
</dbReference>
<dbReference type="InterPro" id="IPR000276">
    <property type="entry name" value="GPCR_Rhodpsn"/>
</dbReference>
<comment type="caution">
    <text evidence="8">The sequence shown here is derived from an EMBL/GenBank/DDBJ whole genome shotgun (WGS) entry which is preliminary data.</text>
</comment>
<proteinExistence type="inferred from homology"/>
<reference evidence="8" key="1">
    <citation type="submission" date="2023-01" db="EMBL/GenBank/DDBJ databases">
        <title>Genome assembly of the deep-sea coral Lophelia pertusa.</title>
        <authorList>
            <person name="Herrera S."/>
            <person name="Cordes E."/>
        </authorList>
    </citation>
    <scope>NUCLEOTIDE SEQUENCE</scope>
    <source>
        <strain evidence="8">USNM1676648</strain>
        <tissue evidence="8">Polyp</tissue>
    </source>
</reference>
<feature type="transmembrane region" description="Helical" evidence="6">
    <location>
        <begin position="242"/>
        <end position="261"/>
    </location>
</feature>
<evidence type="ECO:0000256" key="3">
    <source>
        <dbReference type="ARBA" id="ARBA00022989"/>
    </source>
</evidence>
<feature type="transmembrane region" description="Helical" evidence="6">
    <location>
        <begin position="32"/>
        <end position="53"/>
    </location>
</feature>
<feature type="transmembrane region" description="Helical" evidence="6">
    <location>
        <begin position="197"/>
        <end position="221"/>
    </location>
</feature>
<comment type="similarity">
    <text evidence="5">Belongs to the G-protein coupled receptor 1 family.</text>
</comment>
<keyword evidence="4 6" id="KW-0472">Membrane</keyword>
<dbReference type="GO" id="GO:0016020">
    <property type="term" value="C:membrane"/>
    <property type="evidence" value="ECO:0007669"/>
    <property type="project" value="UniProtKB-SubCell"/>
</dbReference>
<feature type="transmembrane region" description="Helical" evidence="6">
    <location>
        <begin position="65"/>
        <end position="83"/>
    </location>
</feature>
<feature type="transmembrane region" description="Helical" evidence="6">
    <location>
        <begin position="113"/>
        <end position="131"/>
    </location>
</feature>
<feature type="domain" description="G-protein coupled receptors family 1 profile" evidence="7">
    <location>
        <begin position="44"/>
        <end position="298"/>
    </location>
</feature>
<evidence type="ECO:0000313" key="8">
    <source>
        <dbReference type="EMBL" id="KAJ7350987.1"/>
    </source>
</evidence>
<evidence type="ECO:0000259" key="7">
    <source>
        <dbReference type="PROSITE" id="PS50262"/>
    </source>
</evidence>
<protein>
    <recommendedName>
        <fullName evidence="7">G-protein coupled receptors family 1 profile domain-containing protein</fullName>
    </recommendedName>
</protein>
<evidence type="ECO:0000256" key="4">
    <source>
        <dbReference type="ARBA" id="ARBA00023136"/>
    </source>
</evidence>
<dbReference type="SMART" id="SM01381">
    <property type="entry name" value="7TM_GPCR_Srsx"/>
    <property type="match status" value="1"/>
</dbReference>
<dbReference type="PANTHER" id="PTHR45698">
    <property type="entry name" value="TRACE AMINE-ASSOCIATED RECEPTOR 19N-RELATED"/>
    <property type="match status" value="1"/>
</dbReference>
<feature type="transmembrane region" description="Helical" evidence="6">
    <location>
        <begin position="152"/>
        <end position="169"/>
    </location>
</feature>
<evidence type="ECO:0000256" key="5">
    <source>
        <dbReference type="RuleBase" id="RU000688"/>
    </source>
</evidence>
<organism evidence="8 9">
    <name type="scientific">Desmophyllum pertusum</name>
    <dbReference type="NCBI Taxonomy" id="174260"/>
    <lineage>
        <taxon>Eukaryota</taxon>
        <taxon>Metazoa</taxon>
        <taxon>Cnidaria</taxon>
        <taxon>Anthozoa</taxon>
        <taxon>Hexacorallia</taxon>
        <taxon>Scleractinia</taxon>
        <taxon>Caryophylliina</taxon>
        <taxon>Caryophylliidae</taxon>
        <taxon>Desmophyllum</taxon>
    </lineage>
</organism>
<dbReference type="PANTHER" id="PTHR45698:SF1">
    <property type="entry name" value="TRACE AMINE-ASSOCIATED RECEPTOR 13C-LIKE"/>
    <property type="match status" value="1"/>
</dbReference>
<dbReference type="AlphaFoldDB" id="A0A9X0CJ13"/>
<dbReference type="Proteomes" id="UP001163046">
    <property type="component" value="Unassembled WGS sequence"/>
</dbReference>
<evidence type="ECO:0000313" key="9">
    <source>
        <dbReference type="Proteomes" id="UP001163046"/>
    </source>
</evidence>
<dbReference type="CDD" id="cd00637">
    <property type="entry name" value="7tm_classA_rhodopsin-like"/>
    <property type="match status" value="1"/>
</dbReference>
<keyword evidence="5" id="KW-0297">G-protein coupled receptor</keyword>
<dbReference type="PRINTS" id="PR00237">
    <property type="entry name" value="GPCRRHODOPSN"/>
</dbReference>
<dbReference type="Pfam" id="PF00001">
    <property type="entry name" value="7tm_1"/>
    <property type="match status" value="1"/>
</dbReference>
<evidence type="ECO:0000256" key="2">
    <source>
        <dbReference type="ARBA" id="ARBA00022692"/>
    </source>
</evidence>
<dbReference type="EMBL" id="MU827372">
    <property type="protein sequence ID" value="KAJ7350987.1"/>
    <property type="molecule type" value="Genomic_DNA"/>
</dbReference>
<dbReference type="SUPFAM" id="SSF81321">
    <property type="entry name" value="Family A G protein-coupled receptor-like"/>
    <property type="match status" value="1"/>
</dbReference>
<comment type="subcellular location">
    <subcellularLocation>
        <location evidence="1">Membrane</location>
    </subcellularLocation>
</comment>
<dbReference type="PROSITE" id="PS00237">
    <property type="entry name" value="G_PROTEIN_RECEP_F1_1"/>
    <property type="match status" value="1"/>
</dbReference>
<name>A0A9X0CJ13_9CNID</name>
<gene>
    <name evidence="8" type="ORF">OS493_037443</name>
</gene>
<sequence length="355" mass="40938">MDGNKFLLMRNISELTKPPAKYDSSEVKARRAIFGVIAALSFLLNFLFCFIMIRKPAMLKKSHNILLFSLAITDLLTGIFIPLTPDFAISVPSFPAPRGLAGEIFCRILGSKYAVYTMGKVSILKVTCLAIERWYCIFRPMMYKRYFTRKRLFLYILAIWVCTCLLQINKFFEWKLSGKKCSKVKAPYGQKGTQAMIIIYSLIGFYIPCLIAWASFAHISLLFKTSPMARCYGERQRAQQKALLRMCALTSITLTLCWFPAQTFHILSAFRVTKISRTLHETGGILAMFNSCLNPLIYWLTNREYRDGLFELFKFAKIKSCRKRSYKVENQMYSIDRVKRDTFSMNSVNSLESSL</sequence>
<keyword evidence="3 6" id="KW-1133">Transmembrane helix</keyword>
<evidence type="ECO:0000256" key="6">
    <source>
        <dbReference type="SAM" id="Phobius"/>
    </source>
</evidence>
<keyword evidence="5" id="KW-0807">Transducer</keyword>
<keyword evidence="5" id="KW-0675">Receptor</keyword>
<keyword evidence="9" id="KW-1185">Reference proteome</keyword>
<accession>A0A9X0CJ13</accession>
<dbReference type="OrthoDB" id="5963239at2759"/>
<keyword evidence="2 5" id="KW-0812">Transmembrane</keyword>
<dbReference type="PROSITE" id="PS50262">
    <property type="entry name" value="G_PROTEIN_RECEP_F1_2"/>
    <property type="match status" value="1"/>
</dbReference>
<dbReference type="Gene3D" id="1.20.1070.10">
    <property type="entry name" value="Rhodopsin 7-helix transmembrane proteins"/>
    <property type="match status" value="1"/>
</dbReference>